<evidence type="ECO:0000256" key="1">
    <source>
        <dbReference type="ARBA" id="ARBA00009156"/>
    </source>
</evidence>
<dbReference type="Gene3D" id="3.30.420.40">
    <property type="match status" value="3"/>
</dbReference>
<dbReference type="CDD" id="cd07779">
    <property type="entry name" value="ASKHA_NBD_FGGY_YgcE-like"/>
    <property type="match status" value="1"/>
</dbReference>
<evidence type="ECO:0000256" key="3">
    <source>
        <dbReference type="ARBA" id="ARBA00022777"/>
    </source>
</evidence>
<comment type="caution">
    <text evidence="6">The sequence shown here is derived from an EMBL/GenBank/DDBJ whole genome shotgun (WGS) entry which is preliminary data.</text>
</comment>
<dbReference type="Pfam" id="PF02782">
    <property type="entry name" value="FGGY_C"/>
    <property type="match status" value="1"/>
</dbReference>
<reference evidence="6 7" key="1">
    <citation type="submission" date="2014-12" db="EMBL/GenBank/DDBJ databases">
        <title>Draft genome sequences of 29 type strains of Enterococci.</title>
        <authorList>
            <person name="Zhong Z."/>
            <person name="Sun Z."/>
            <person name="Liu W."/>
            <person name="Zhang W."/>
            <person name="Zhang H."/>
        </authorList>
    </citation>
    <scope>NUCLEOTIDE SEQUENCE [LARGE SCALE GENOMIC DNA]</scope>
    <source>
        <strain evidence="6 7">DSM 17029</strain>
    </source>
</reference>
<dbReference type="Pfam" id="PF00370">
    <property type="entry name" value="FGGY_N"/>
    <property type="match status" value="2"/>
</dbReference>
<organism evidence="6 7">
    <name type="scientific">Enterococcus canis</name>
    <dbReference type="NCBI Taxonomy" id="214095"/>
    <lineage>
        <taxon>Bacteria</taxon>
        <taxon>Bacillati</taxon>
        <taxon>Bacillota</taxon>
        <taxon>Bacilli</taxon>
        <taxon>Lactobacillales</taxon>
        <taxon>Enterococcaceae</taxon>
        <taxon>Enterococcus</taxon>
    </lineage>
</organism>
<dbReference type="PANTHER" id="PTHR43095:SF5">
    <property type="entry name" value="XYLULOSE KINASE"/>
    <property type="match status" value="1"/>
</dbReference>
<evidence type="ECO:0000313" key="7">
    <source>
        <dbReference type="Proteomes" id="UP000181884"/>
    </source>
</evidence>
<evidence type="ECO:0000259" key="4">
    <source>
        <dbReference type="Pfam" id="PF00370"/>
    </source>
</evidence>
<dbReference type="AlphaFoldDB" id="A0A1L8REJ5"/>
<dbReference type="STRING" id="214095.RU97_GL002226"/>
<evidence type="ECO:0000313" key="6">
    <source>
        <dbReference type="EMBL" id="OJG18153.1"/>
    </source>
</evidence>
<dbReference type="PANTHER" id="PTHR43095">
    <property type="entry name" value="SUGAR KINASE"/>
    <property type="match status" value="1"/>
</dbReference>
<dbReference type="GO" id="GO:0016301">
    <property type="term" value="F:kinase activity"/>
    <property type="evidence" value="ECO:0007669"/>
    <property type="project" value="UniProtKB-KW"/>
</dbReference>
<keyword evidence="2" id="KW-0808">Transferase</keyword>
<evidence type="ECO:0000259" key="5">
    <source>
        <dbReference type="Pfam" id="PF02782"/>
    </source>
</evidence>
<dbReference type="InterPro" id="IPR000577">
    <property type="entry name" value="Carb_kinase_FGGY"/>
</dbReference>
<name>A0A1L8REJ5_9ENTE</name>
<accession>A0A1L8REJ5</accession>
<keyword evidence="7" id="KW-1185">Reference proteome</keyword>
<dbReference type="InterPro" id="IPR043129">
    <property type="entry name" value="ATPase_NBD"/>
</dbReference>
<sequence length="478" mass="52713">MGKYILSIDQGTQSTKISIFDFEGKELMSAKRPLAPMVTALGGIAEQHEDIYESVVSTMHDLMEKFEGDPQEIIGIGLGSIRFDRVLMKKDGTLAQPIQTWMDERIGSPYAETNPEIAYIAADTGYLTVRMTGNFVDTFSNYAGAWPIDPEKWDWSTNPDVLGYFNMPREMLLDLKLPGDTLGTLLPEEAKRMGLPEGLPVIATANDKAVEGLGAGLIDDETVLVSLGTYICAMIANKYTPFDPNLPYWPNPASIPHRFLNESGGIRRGMWMVSWFVNDILGKPWQDLAESEKTIVEQLLNEEAAAVPAGSDGLMTVMDWLPHQAALYRKGSILGFDERHTRAHEYRSILEGIAYSIKLNVDAMLSAQGLTRKRLVVSGGGSNSDLFMQIFADVFNMPACRNVINGAASLGAAINVAVGLGIYPDYETAIAKMVRVADTFEPIAENVTVYQKQTELYGTIRNFTDSYYKLANGEQTAE</sequence>
<dbReference type="InterPro" id="IPR018485">
    <property type="entry name" value="FGGY_C"/>
</dbReference>
<comment type="similarity">
    <text evidence="1">Belongs to the FGGY kinase family.</text>
</comment>
<dbReference type="Proteomes" id="UP000181884">
    <property type="component" value="Unassembled WGS sequence"/>
</dbReference>
<feature type="domain" description="Carbohydrate kinase FGGY N-terminal" evidence="4">
    <location>
        <begin position="119"/>
        <end position="211"/>
    </location>
</feature>
<dbReference type="GO" id="GO:0005975">
    <property type="term" value="P:carbohydrate metabolic process"/>
    <property type="evidence" value="ECO:0007669"/>
    <property type="project" value="InterPro"/>
</dbReference>
<evidence type="ECO:0000256" key="2">
    <source>
        <dbReference type="ARBA" id="ARBA00022679"/>
    </source>
</evidence>
<dbReference type="SUPFAM" id="SSF53067">
    <property type="entry name" value="Actin-like ATPase domain"/>
    <property type="match status" value="2"/>
</dbReference>
<dbReference type="PIRSF" id="PIRSF000538">
    <property type="entry name" value="GlpK"/>
    <property type="match status" value="1"/>
</dbReference>
<dbReference type="InterPro" id="IPR018484">
    <property type="entry name" value="FGGY_N"/>
</dbReference>
<evidence type="ECO:0008006" key="8">
    <source>
        <dbReference type="Google" id="ProtNLM"/>
    </source>
</evidence>
<dbReference type="RefSeq" id="WP_067393668.1">
    <property type="nucleotide sequence ID" value="NZ_JXKH01000005.1"/>
</dbReference>
<dbReference type="InterPro" id="IPR050406">
    <property type="entry name" value="FGGY_Carb_Kinase"/>
</dbReference>
<protein>
    <recommendedName>
        <fullName evidence="8">Sugar kinase</fullName>
    </recommendedName>
</protein>
<dbReference type="EMBL" id="JXKH01000005">
    <property type="protein sequence ID" value="OJG18153.1"/>
    <property type="molecule type" value="Genomic_DNA"/>
</dbReference>
<proteinExistence type="inferred from homology"/>
<keyword evidence="3" id="KW-0418">Kinase</keyword>
<feature type="domain" description="Carbohydrate kinase FGGY C-terminal" evidence="5">
    <location>
        <begin position="224"/>
        <end position="418"/>
    </location>
</feature>
<gene>
    <name evidence="6" type="ORF">RU97_GL002226</name>
</gene>
<feature type="domain" description="Carbohydrate kinase FGGY N-terminal" evidence="4">
    <location>
        <begin position="4"/>
        <end position="105"/>
    </location>
</feature>